<dbReference type="PANTHER" id="PTHR46436">
    <property type="entry name" value="CENTROSOMAL PROTEIN OF 76 KDA"/>
    <property type="match status" value="1"/>
</dbReference>
<dbReference type="InterPro" id="IPR056290">
    <property type="entry name" value="CEPT76/DRC7_peptidase-like_dom"/>
</dbReference>
<dbReference type="Proteomes" id="UP001281761">
    <property type="component" value="Unassembled WGS sequence"/>
</dbReference>
<dbReference type="InterPro" id="IPR000008">
    <property type="entry name" value="C2_dom"/>
</dbReference>
<feature type="region of interest" description="Disordered" evidence="1">
    <location>
        <begin position="1161"/>
        <end position="1196"/>
    </location>
</feature>
<reference evidence="3 4" key="1">
    <citation type="journal article" date="2022" name="bioRxiv">
        <title>Genomics of Preaxostyla Flagellates Illuminates Evolutionary Transitions and the Path Towards Mitochondrial Loss.</title>
        <authorList>
            <person name="Novak L.V.F."/>
            <person name="Treitli S.C."/>
            <person name="Pyrih J."/>
            <person name="Halakuc P."/>
            <person name="Pipaliya S.V."/>
            <person name="Vacek V."/>
            <person name="Brzon O."/>
            <person name="Soukal P."/>
            <person name="Eme L."/>
            <person name="Dacks J.B."/>
            <person name="Karnkowska A."/>
            <person name="Elias M."/>
            <person name="Hampl V."/>
        </authorList>
    </citation>
    <scope>NUCLEOTIDE SEQUENCE [LARGE SCALE GENOMIC DNA]</scope>
    <source>
        <strain evidence="3">NAU3</strain>
        <tissue evidence="3">Gut</tissue>
    </source>
</reference>
<feature type="compositionally biased region" description="Polar residues" evidence="1">
    <location>
        <begin position="862"/>
        <end position="880"/>
    </location>
</feature>
<evidence type="ECO:0000259" key="2">
    <source>
        <dbReference type="PROSITE" id="PS50004"/>
    </source>
</evidence>
<dbReference type="Pfam" id="PF24656">
    <property type="entry name" value="CEPT76_peptidase"/>
    <property type="match status" value="1"/>
</dbReference>
<dbReference type="InterPro" id="IPR052299">
    <property type="entry name" value="CEP76"/>
</dbReference>
<dbReference type="InterPro" id="IPR056288">
    <property type="entry name" value="CEP76_C"/>
</dbReference>
<dbReference type="Pfam" id="PF24652">
    <property type="entry name" value="CEP76_C"/>
    <property type="match status" value="1"/>
</dbReference>
<accession>A0ABQ9YCG2</accession>
<dbReference type="SMART" id="SM00239">
    <property type="entry name" value="C2"/>
    <property type="match status" value="3"/>
</dbReference>
<evidence type="ECO:0000313" key="3">
    <source>
        <dbReference type="EMBL" id="KAK2961356.1"/>
    </source>
</evidence>
<protein>
    <recommendedName>
        <fullName evidence="2">C2 domain-containing protein</fullName>
    </recommendedName>
</protein>
<dbReference type="CDD" id="cd00030">
    <property type="entry name" value="C2"/>
    <property type="match status" value="2"/>
</dbReference>
<name>A0ABQ9YCG2_9EUKA</name>
<proteinExistence type="predicted"/>
<dbReference type="PANTHER" id="PTHR46436:SF2">
    <property type="entry name" value="CHROMOSOME UNDETERMINED SCAFFOLD_119, WHOLE GENOME SHOTGUN SEQUENCE"/>
    <property type="match status" value="1"/>
</dbReference>
<evidence type="ECO:0000313" key="4">
    <source>
        <dbReference type="Proteomes" id="UP001281761"/>
    </source>
</evidence>
<feature type="domain" description="C2" evidence="2">
    <location>
        <begin position="331"/>
        <end position="459"/>
    </location>
</feature>
<feature type="compositionally biased region" description="Polar residues" evidence="1">
    <location>
        <begin position="1"/>
        <end position="14"/>
    </location>
</feature>
<gene>
    <name evidence="3" type="ORF">BLNAU_3802</name>
</gene>
<feature type="compositionally biased region" description="Polar residues" evidence="1">
    <location>
        <begin position="895"/>
        <end position="906"/>
    </location>
</feature>
<feature type="domain" description="C2" evidence="2">
    <location>
        <begin position="187"/>
        <end position="315"/>
    </location>
</feature>
<dbReference type="Pfam" id="PF00168">
    <property type="entry name" value="C2"/>
    <property type="match status" value="3"/>
</dbReference>
<dbReference type="PROSITE" id="PS50004">
    <property type="entry name" value="C2"/>
    <property type="match status" value="3"/>
</dbReference>
<evidence type="ECO:0000256" key="1">
    <source>
        <dbReference type="SAM" id="MobiDB-lite"/>
    </source>
</evidence>
<feature type="compositionally biased region" description="Basic and acidic residues" evidence="1">
    <location>
        <begin position="730"/>
        <end position="744"/>
    </location>
</feature>
<feature type="domain" description="C2" evidence="2">
    <location>
        <begin position="31"/>
        <end position="177"/>
    </location>
</feature>
<feature type="region of interest" description="Disordered" evidence="1">
    <location>
        <begin position="994"/>
        <end position="1024"/>
    </location>
</feature>
<sequence length="1390" mass="158193">MSSEDIPPQSTDQNDPPIPNSSEKPIAEEDNPDGTDANVEYQPEHIPVQYMFRLCDIQMYNVKSFDSTASDPYLTFTLGGNFKIVDMRHANGKLEAKGRKGPTFRTKTVKHVSPKSRAVFPDAWTTYWKGSEEDLKQQDLVINCYDWNCIRRNQWMGSARINLFDLATGSVTRSQIHLYEKKGKRHVANATLDFVAYFQEVHMFELNCHDWQCFNLIPPTPDAEISPFVSVKFMGLPTLKVKTVRRVVSEFQPTTTFPEFEDIGILQFAGIRSDFENEDLKIKVKDYDSLNKTLIGYTYLPLRGLLDIGFYECQLSTKDAVTGRINGYIDVVSVPNLHQTNDKIVLKPLYRYLCAHITSCIDLVAKDDQGYSSPFVTVEWDGAKLSTRVIKNDLCPTFNETLFFPIKLPDTAIKRSYIQQKGDVKFSVYAYSADGNDILGSTSISLYQITHAGLAPDPYRGGRKTRMFKANEGLPLLIGGEKTEKNSIIICSVHISPDFPDEVIIPPQQPKRKHLIPQSYLDHMLDWKSHLPVWLSRNSPYEIAATNSEDNDYLLSCFLTPNIPIPKGLRHPRLLMRMVYNMMWATDDKLFDGTAMQKKRIFLSPLHALQIRKGDDQDHSVLLCSLFLSMGIDAYLCMGTTKQGKRHVFVMTREFDGCVIFWETSRGTAHICPMRWTGVEGCPPDYILFRNELLGLRIPVRGSIAAWRKWKESQFQRQLMKKKADKKKKREEWERKQAEKRGEEVNPLAEQANDDSSGQEMDELDEGEMEEIELDENDILELDREKKRIEAEIRREKEKEQAALERKKKYEEKQMADIDKQKFIIDDDSDEGMSLNVSEPDVKESAVEETEWKDEKRVETASLMTLQTKTTPDNATILTKETTDNKTLHSKHASNKSVPTRSQTPTEPAVVPSAQPESDKPIPVANKPKKKRRMTNLKFTDDEEAAQIGHFTSAIDSVLGMGVGSNHQASSQSKYSVMLTAQDLEMSQLKNAERTKPVVEAVPLPNTENPPPSEDGEDDGKVNRDFAKPVHSELEQINLSSSLDQSGSFEGSKRDNADDFVFDLPSEFDMAEEKVVLEQETQNLLMAQQAAATGIDAINTVPVFESHLPEVFLPYSSLDVIVNHKNIWANAQHLDPALISYDLENLEQWIPFFGLKKKKVDKESEQETTSKGGKRKAKAVEPPPEEKDEEEEAKGFQPVREYPIEPFFETGTEKVRIPPAMSMSKAEQLEKIIYDEIKIGYVNYRNFNHIPIQFDRPIEPVLRNGLMALEYEEVTGIPNPRGIAAWHADISLKVSDGFHFVGVPIHFCYTEPKRIRKYIMATFDFHKTESKSVKYSFAVYISPQVGGISSVWTYVAMICPADEQITKKDQLSSNKVIANITGMKQIKRKW</sequence>
<dbReference type="InterPro" id="IPR035892">
    <property type="entry name" value="C2_domain_sf"/>
</dbReference>
<organism evidence="3 4">
    <name type="scientific">Blattamonas nauphoetae</name>
    <dbReference type="NCBI Taxonomy" id="2049346"/>
    <lineage>
        <taxon>Eukaryota</taxon>
        <taxon>Metamonada</taxon>
        <taxon>Preaxostyla</taxon>
        <taxon>Oxymonadida</taxon>
        <taxon>Blattamonas</taxon>
    </lineage>
</organism>
<keyword evidence="4" id="KW-1185">Reference proteome</keyword>
<feature type="region of interest" description="Disordered" evidence="1">
    <location>
        <begin position="821"/>
        <end position="943"/>
    </location>
</feature>
<dbReference type="EMBL" id="JARBJD010000017">
    <property type="protein sequence ID" value="KAK2961356.1"/>
    <property type="molecule type" value="Genomic_DNA"/>
</dbReference>
<dbReference type="SUPFAM" id="SSF49562">
    <property type="entry name" value="C2 domain (Calcium/lipid-binding domain, CaLB)"/>
    <property type="match status" value="3"/>
</dbReference>
<dbReference type="Gene3D" id="2.60.40.150">
    <property type="entry name" value="C2 domain"/>
    <property type="match status" value="3"/>
</dbReference>
<feature type="region of interest" description="Disordered" evidence="1">
    <location>
        <begin position="1"/>
        <end position="39"/>
    </location>
</feature>
<comment type="caution">
    <text evidence="3">The sequence shown here is derived from an EMBL/GenBank/DDBJ whole genome shotgun (WGS) entry which is preliminary data.</text>
</comment>
<feature type="region of interest" description="Disordered" evidence="1">
    <location>
        <begin position="721"/>
        <end position="777"/>
    </location>
</feature>
<feature type="compositionally biased region" description="Acidic residues" evidence="1">
    <location>
        <begin position="760"/>
        <end position="777"/>
    </location>
</feature>